<reference evidence="2" key="1">
    <citation type="submission" date="2015-04" db="UniProtKB">
        <authorList>
            <consortium name="EnsemblPlants"/>
        </authorList>
    </citation>
    <scope>IDENTIFICATION</scope>
    <source>
        <strain evidence="2">SL10</strain>
    </source>
</reference>
<dbReference type="HOGENOM" id="CLU_2798124_0_0_1"/>
<keyword evidence="1" id="KW-0812">Transmembrane</keyword>
<proteinExistence type="predicted"/>
<evidence type="ECO:0000313" key="3">
    <source>
        <dbReference type="Proteomes" id="UP000006591"/>
    </source>
</evidence>
<keyword evidence="1" id="KW-0472">Membrane</keyword>
<keyword evidence="3" id="KW-1185">Reference proteome</keyword>
<dbReference type="Gramene" id="ONIVA05G05340.1">
    <property type="protein sequence ID" value="ONIVA05G05340.1"/>
    <property type="gene ID" value="ONIVA05G05340"/>
</dbReference>
<accession>A0A0E0HA78</accession>
<reference evidence="2" key="2">
    <citation type="submission" date="2018-04" db="EMBL/GenBank/DDBJ databases">
        <title>OnivRS2 (Oryza nivara Reference Sequence Version 2).</title>
        <authorList>
            <person name="Zhang J."/>
            <person name="Kudrna D."/>
            <person name="Lee S."/>
            <person name="Talag J."/>
            <person name="Rajasekar S."/>
            <person name="Welchert J."/>
            <person name="Hsing Y.-I."/>
            <person name="Wing R.A."/>
        </authorList>
    </citation>
    <scope>NUCLEOTIDE SEQUENCE [LARGE SCALE GENOMIC DNA]</scope>
    <source>
        <strain evidence="2">SL10</strain>
    </source>
</reference>
<evidence type="ECO:0000256" key="1">
    <source>
        <dbReference type="SAM" id="Phobius"/>
    </source>
</evidence>
<dbReference type="EnsemblPlants" id="ONIVA05G05340.1">
    <property type="protein sequence ID" value="ONIVA05G05340.1"/>
    <property type="gene ID" value="ONIVA05G05340"/>
</dbReference>
<dbReference type="AlphaFoldDB" id="A0A0E0HA78"/>
<feature type="transmembrane region" description="Helical" evidence="1">
    <location>
        <begin position="31"/>
        <end position="54"/>
    </location>
</feature>
<keyword evidence="1" id="KW-1133">Transmembrane helix</keyword>
<evidence type="ECO:0000313" key="2">
    <source>
        <dbReference type="EnsemblPlants" id="ONIVA05G05340.1"/>
    </source>
</evidence>
<protein>
    <submittedName>
        <fullName evidence="2">Uncharacterized protein</fullName>
    </submittedName>
</protein>
<dbReference type="Proteomes" id="UP000006591">
    <property type="component" value="Chromosome 5"/>
</dbReference>
<organism evidence="2">
    <name type="scientific">Oryza nivara</name>
    <name type="common">Indian wild rice</name>
    <name type="synonym">Oryza sativa f. spontanea</name>
    <dbReference type="NCBI Taxonomy" id="4536"/>
    <lineage>
        <taxon>Eukaryota</taxon>
        <taxon>Viridiplantae</taxon>
        <taxon>Streptophyta</taxon>
        <taxon>Embryophyta</taxon>
        <taxon>Tracheophyta</taxon>
        <taxon>Spermatophyta</taxon>
        <taxon>Magnoliopsida</taxon>
        <taxon>Liliopsida</taxon>
        <taxon>Poales</taxon>
        <taxon>Poaceae</taxon>
        <taxon>BOP clade</taxon>
        <taxon>Oryzoideae</taxon>
        <taxon>Oryzeae</taxon>
        <taxon>Oryzinae</taxon>
        <taxon>Oryza</taxon>
    </lineage>
</organism>
<sequence>MGGQGAWIGGVAIRRASAGRRWWAQTCGGRMAIAAGALLLYLSVAFFSSSVAKLRPFKSGQRKKLRKW</sequence>
<name>A0A0E0HA78_ORYNI</name>